<dbReference type="EMBL" id="QDEB01001579">
    <property type="protein sequence ID" value="RZC43154.1"/>
    <property type="molecule type" value="Genomic_DNA"/>
</dbReference>
<accession>A0A482WDJ4</accession>
<sequence length="303" mass="35079">MQMRNVENKINILIPKTVSDLAVHPKKVKEVELWLQNNVINKPEDCWINPIDQNFEIHGGLNQVSRFSEFLMESKWNSLFSKNNKKVILIEEFPNALIRKPEDFAIILEYFKLVGTPDLPIVGDKLSMKAGIKRKRSGNTPSVKLMSRDENLGLFHALGRVLNPKFTEVNNCWRLNCDIEKIVDEFSIQPGIFTAFLFENYVKYFGDVNDACKAAEILSLSETFLDRWVDRHDTLIFALWLSVLGLMTFNKHKVSKWNQIKGPSKITKKINNDPATRNLSTTDLFYYNIINKNHKSQFIKSEI</sequence>
<evidence type="ECO:0000313" key="1">
    <source>
        <dbReference type="EMBL" id="RZC43154.1"/>
    </source>
</evidence>
<proteinExistence type="predicted"/>
<dbReference type="AlphaFoldDB" id="A0A482WDJ4"/>
<dbReference type="OrthoDB" id="10265971at2759"/>
<gene>
    <name evidence="1" type="ORF">BDFB_009011</name>
</gene>
<reference evidence="1 2" key="1">
    <citation type="submission" date="2017-03" db="EMBL/GenBank/DDBJ databases">
        <title>Genome of the blue death feigning beetle - Asbolus verrucosus.</title>
        <authorList>
            <person name="Rider S.D."/>
        </authorList>
    </citation>
    <scope>NUCLEOTIDE SEQUENCE [LARGE SCALE GENOMIC DNA]</scope>
    <source>
        <strain evidence="1">Butters</strain>
        <tissue evidence="1">Head and leg muscle</tissue>
    </source>
</reference>
<protein>
    <submittedName>
        <fullName evidence="1">Cell cycle checkpoint protein RAD17</fullName>
    </submittedName>
</protein>
<keyword evidence="2" id="KW-1185">Reference proteome</keyword>
<dbReference type="STRING" id="1661398.A0A482WDJ4"/>
<name>A0A482WDJ4_ASBVE</name>
<organism evidence="1 2">
    <name type="scientific">Asbolus verrucosus</name>
    <name type="common">Desert ironclad beetle</name>
    <dbReference type="NCBI Taxonomy" id="1661398"/>
    <lineage>
        <taxon>Eukaryota</taxon>
        <taxon>Metazoa</taxon>
        <taxon>Ecdysozoa</taxon>
        <taxon>Arthropoda</taxon>
        <taxon>Hexapoda</taxon>
        <taxon>Insecta</taxon>
        <taxon>Pterygota</taxon>
        <taxon>Neoptera</taxon>
        <taxon>Endopterygota</taxon>
        <taxon>Coleoptera</taxon>
        <taxon>Polyphaga</taxon>
        <taxon>Cucujiformia</taxon>
        <taxon>Tenebrionidae</taxon>
        <taxon>Pimeliinae</taxon>
        <taxon>Asbolus</taxon>
    </lineage>
</organism>
<comment type="caution">
    <text evidence="1">The sequence shown here is derived from an EMBL/GenBank/DDBJ whole genome shotgun (WGS) entry which is preliminary data.</text>
</comment>
<evidence type="ECO:0000313" key="2">
    <source>
        <dbReference type="Proteomes" id="UP000292052"/>
    </source>
</evidence>
<dbReference type="Proteomes" id="UP000292052">
    <property type="component" value="Unassembled WGS sequence"/>
</dbReference>